<evidence type="ECO:0000256" key="4">
    <source>
        <dbReference type="ARBA" id="ARBA00022989"/>
    </source>
</evidence>
<evidence type="ECO:0000256" key="3">
    <source>
        <dbReference type="ARBA" id="ARBA00022968"/>
    </source>
</evidence>
<keyword evidence="4" id="KW-1133">Transmembrane helix</keyword>
<dbReference type="AlphaFoldDB" id="C3YIS4"/>
<dbReference type="PANTHER" id="PTHR46025">
    <property type="entry name" value="XYLOSYLTRANSFERASE OXT"/>
    <property type="match status" value="1"/>
</dbReference>
<keyword evidence="4" id="KW-0472">Membrane</keyword>
<comment type="subcellular location">
    <subcellularLocation>
        <location evidence="1">Golgi apparatus membrane</location>
        <topology evidence="1">Single-pass type II membrane protein</topology>
    </subcellularLocation>
</comment>
<evidence type="ECO:0000313" key="5">
    <source>
        <dbReference type="EMBL" id="EEN59798.1"/>
    </source>
</evidence>
<evidence type="ECO:0000256" key="2">
    <source>
        <dbReference type="ARBA" id="ARBA00022692"/>
    </source>
</evidence>
<name>C3YIS4_BRAFL</name>
<feature type="non-terminal residue" evidence="5">
    <location>
        <position position="431"/>
    </location>
</feature>
<dbReference type="STRING" id="7739.C3YIS4"/>
<keyword evidence="3" id="KW-0735">Signal-anchor</keyword>
<evidence type="ECO:0000256" key="1">
    <source>
        <dbReference type="ARBA" id="ARBA00004323"/>
    </source>
</evidence>
<reference evidence="5" key="1">
    <citation type="journal article" date="2008" name="Nature">
        <title>The amphioxus genome and the evolution of the chordate karyotype.</title>
        <authorList>
            <consortium name="US DOE Joint Genome Institute (JGI-PGF)"/>
            <person name="Putnam N.H."/>
            <person name="Butts T."/>
            <person name="Ferrier D.E.K."/>
            <person name="Furlong R.F."/>
            <person name="Hellsten U."/>
            <person name="Kawashima T."/>
            <person name="Robinson-Rechavi M."/>
            <person name="Shoguchi E."/>
            <person name="Terry A."/>
            <person name="Yu J.-K."/>
            <person name="Benito-Gutierrez E.L."/>
            <person name="Dubchak I."/>
            <person name="Garcia-Fernandez J."/>
            <person name="Gibson-Brown J.J."/>
            <person name="Grigoriev I.V."/>
            <person name="Horton A.C."/>
            <person name="de Jong P.J."/>
            <person name="Jurka J."/>
            <person name="Kapitonov V.V."/>
            <person name="Kohara Y."/>
            <person name="Kuroki Y."/>
            <person name="Lindquist E."/>
            <person name="Lucas S."/>
            <person name="Osoegawa K."/>
            <person name="Pennacchio L.A."/>
            <person name="Salamov A.A."/>
            <person name="Satou Y."/>
            <person name="Sauka-Spengler T."/>
            <person name="Schmutz J."/>
            <person name="Shin-I T."/>
            <person name="Toyoda A."/>
            <person name="Bronner-Fraser M."/>
            <person name="Fujiyama A."/>
            <person name="Holland L.Z."/>
            <person name="Holland P.W.H."/>
            <person name="Satoh N."/>
            <person name="Rokhsar D.S."/>
        </authorList>
    </citation>
    <scope>NUCLEOTIDE SEQUENCE [LARGE SCALE GENOMIC DNA]</scope>
    <source>
        <strain evidence="5">S238N-H82</strain>
        <tissue evidence="5">Testes</tissue>
    </source>
</reference>
<dbReference type="GO" id="GO:0030158">
    <property type="term" value="F:protein xylosyltransferase activity"/>
    <property type="evidence" value="ECO:0007669"/>
    <property type="project" value="InterPro"/>
</dbReference>
<dbReference type="InParanoid" id="C3YIS4"/>
<proteinExistence type="predicted"/>
<dbReference type="GO" id="GO:0030166">
    <property type="term" value="P:proteoglycan biosynthetic process"/>
    <property type="evidence" value="ECO:0007669"/>
    <property type="project" value="InterPro"/>
</dbReference>
<keyword evidence="2" id="KW-0812">Transmembrane</keyword>
<accession>C3YIS4</accession>
<dbReference type="PANTHER" id="PTHR46025:SF3">
    <property type="entry name" value="XYLOSYLTRANSFERASE OXT"/>
    <property type="match status" value="1"/>
</dbReference>
<organism>
    <name type="scientific">Branchiostoma floridae</name>
    <name type="common">Florida lancelet</name>
    <name type="synonym">Amphioxus</name>
    <dbReference type="NCBI Taxonomy" id="7739"/>
    <lineage>
        <taxon>Eukaryota</taxon>
        <taxon>Metazoa</taxon>
        <taxon>Chordata</taxon>
        <taxon>Cephalochordata</taxon>
        <taxon>Leptocardii</taxon>
        <taxon>Amphioxiformes</taxon>
        <taxon>Branchiostomatidae</taxon>
        <taxon>Branchiostoma</taxon>
    </lineage>
</organism>
<dbReference type="eggNOG" id="KOG0799">
    <property type="taxonomic scope" value="Eukaryota"/>
</dbReference>
<dbReference type="InterPro" id="IPR043538">
    <property type="entry name" value="XYLT"/>
</dbReference>
<gene>
    <name evidence="5" type="ORF">BRAFLDRAFT_86617</name>
</gene>
<protein>
    <recommendedName>
        <fullName evidence="6">Protein xylosyltransferase</fullName>
    </recommendedName>
</protein>
<evidence type="ECO:0008006" key="6">
    <source>
        <dbReference type="Google" id="ProtNLM"/>
    </source>
</evidence>
<dbReference type="EMBL" id="GG666516">
    <property type="protein sequence ID" value="EEN59798.1"/>
    <property type="molecule type" value="Genomic_DNA"/>
</dbReference>
<dbReference type="GO" id="GO:0000139">
    <property type="term" value="C:Golgi membrane"/>
    <property type="evidence" value="ECO:0007669"/>
    <property type="project" value="UniProtKB-SubCell"/>
</dbReference>
<sequence length="431" mass="48717">MGSWDFVINLSGSDLALRDVDDIAAALAPYRGRNFLRLTKRYRDGVRKASPDRINTAWYSCDGYVYNVTRRGDPPAGADISGSSQWAVLSRDTLISAHLHRLAPFQGKDQLGACRHGHETDMCGKGPRTFREKDVPLLLNVSRRFMFARKFEGQPEDPTRRAVLHWQRGLFYLELQRHHGVSDALLRKWETNMSHTVLPELEEAGATTVYLRLYAQATQEVEETGTCTLNQPNKGKGKETTFARFDNKNPGNWQESKYTILQFSVRLLNPQGEEHCRKLSSFMWNPPKARRGIALGVAHPHPYETSLYVVSNVTFNRTGNAFRDIWYVEDVMEIADHISTTITKNRLLSQSVIDSSMRKTRSLSHSVINSSITENQDSSSPSSQPVPVRMSHRKWLSVQLKTVHIKDQVSPAEGGAAIVMILLILVMSHQS</sequence>